<accession>A0A9N8S1T7</accession>
<name>A0A9N8S1T7_9BURK</name>
<gene>
    <name evidence="2" type="ORF">LMG31841_05464</name>
</gene>
<evidence type="ECO:0000256" key="1">
    <source>
        <dbReference type="SAM" id="MobiDB-lite"/>
    </source>
</evidence>
<feature type="compositionally biased region" description="Polar residues" evidence="1">
    <location>
        <begin position="51"/>
        <end position="71"/>
    </location>
</feature>
<dbReference type="EMBL" id="CAJQZC010000015">
    <property type="protein sequence ID" value="CAG4925214.1"/>
    <property type="molecule type" value="Genomic_DNA"/>
</dbReference>
<evidence type="ECO:0000313" key="3">
    <source>
        <dbReference type="Proteomes" id="UP000789704"/>
    </source>
</evidence>
<evidence type="ECO:0000313" key="2">
    <source>
        <dbReference type="EMBL" id="CAG4925214.1"/>
    </source>
</evidence>
<keyword evidence="3" id="KW-1185">Reference proteome</keyword>
<feature type="region of interest" description="Disordered" evidence="1">
    <location>
        <begin position="47"/>
        <end position="71"/>
    </location>
</feature>
<sequence length="71" mass="8163">MPFLRDANDPTRNRRVEYGQAEEEREKRRAQDAARIDPAAAKWRYRPAKTAASTTRQITLDDMSITTSGPR</sequence>
<feature type="region of interest" description="Disordered" evidence="1">
    <location>
        <begin position="1"/>
        <end position="35"/>
    </location>
</feature>
<organism evidence="2 3">
    <name type="scientific">Paraburkholderia saeva</name>
    <dbReference type="NCBI Taxonomy" id="2777537"/>
    <lineage>
        <taxon>Bacteria</taxon>
        <taxon>Pseudomonadati</taxon>
        <taxon>Pseudomonadota</taxon>
        <taxon>Betaproteobacteria</taxon>
        <taxon>Burkholderiales</taxon>
        <taxon>Burkholderiaceae</taxon>
        <taxon>Paraburkholderia</taxon>
    </lineage>
</organism>
<proteinExistence type="predicted"/>
<dbReference type="Proteomes" id="UP000789704">
    <property type="component" value="Unassembled WGS sequence"/>
</dbReference>
<protein>
    <submittedName>
        <fullName evidence="2">Uncharacterized protein</fullName>
    </submittedName>
</protein>
<dbReference type="AlphaFoldDB" id="A0A9N8S1T7"/>
<reference evidence="2" key="1">
    <citation type="submission" date="2021-04" db="EMBL/GenBank/DDBJ databases">
        <authorList>
            <person name="Vanwijnsberghe S."/>
        </authorList>
    </citation>
    <scope>NUCLEOTIDE SEQUENCE</scope>
    <source>
        <strain evidence="2">LMG 31841</strain>
    </source>
</reference>
<comment type="caution">
    <text evidence="2">The sequence shown here is derived from an EMBL/GenBank/DDBJ whole genome shotgun (WGS) entry which is preliminary data.</text>
</comment>